<evidence type="ECO:0000256" key="1">
    <source>
        <dbReference type="SAM" id="MobiDB-lite"/>
    </source>
</evidence>
<dbReference type="EMBL" id="LUUB01000081">
    <property type="protein sequence ID" value="OAF04922.1"/>
    <property type="molecule type" value="Genomic_DNA"/>
</dbReference>
<dbReference type="InterPro" id="IPR014917">
    <property type="entry name" value="DUF1800"/>
</dbReference>
<dbReference type="Pfam" id="PF08811">
    <property type="entry name" value="DUF1800"/>
    <property type="match status" value="1"/>
</dbReference>
<dbReference type="OrthoDB" id="9772295at2"/>
<name>A0A176YF45_9BRAD</name>
<reference evidence="2 3" key="1">
    <citation type="submission" date="2016-03" db="EMBL/GenBank/DDBJ databases">
        <title>Draft Genome Sequence of the Strain BR 10245 (Bradyrhizobium sp.) isolated from nodules of Centrolobium paraense.</title>
        <authorList>
            <person name="Simoes-Araujo J.L.Sr."/>
            <person name="Barauna A.C."/>
            <person name="Silva K."/>
            <person name="Zilli J.E."/>
        </authorList>
    </citation>
    <scope>NUCLEOTIDE SEQUENCE [LARGE SCALE GENOMIC DNA]</scope>
    <source>
        <strain evidence="2 3">BR 10245</strain>
    </source>
</reference>
<accession>A0A176YF45</accession>
<sequence>MSNSAKAEAVLALHRFGMGPRPGSIAALGTDPRGALIAELNRPLALAAAAGLPSSAKAFRTVADANARRTARAKQAQQQAKKQQMAAAPAMSEHQNQGQAQAQIQGQTQGQAQGQSEEKDAAEMAAKKAAEAIPDPGRPIYLQEAKVRTEAALAADIGFAERLVWFWSNHFCVSANKIQSMSGAYERETVRANALGRFVDLLMAVESHPAMLFYLDNLDSMGANSTAGINRSRGLNENFARETMELHTLGVRTGYTQDDVISFANVLTGWTLVPPGVDPQHGGEFTFNPRLHEPGGQTVLGKRYDQEDVEQGRAVLRDLAAHPATATHVATKLAHHFVADEPPPTLVEQMAKTFRDTEGDLKQVAIAMVSSDEAWRGPPSKLKRPGEWVVGMVRATGITQVDPVRYTGGQELLGEALWRPSSPKGYPDDEASWIDGVGRRLDVANYFAERVAGIADPQAIIENVFASEVAGEVKQAVDRAESRQQALALLFMSADFQRR</sequence>
<dbReference type="Proteomes" id="UP000076959">
    <property type="component" value="Unassembled WGS sequence"/>
</dbReference>
<gene>
    <name evidence="2" type="ORF">AYJ54_23170</name>
</gene>
<feature type="compositionally biased region" description="Basic and acidic residues" evidence="1">
    <location>
        <begin position="116"/>
        <end position="125"/>
    </location>
</feature>
<evidence type="ECO:0000313" key="2">
    <source>
        <dbReference type="EMBL" id="OAF04922.1"/>
    </source>
</evidence>
<evidence type="ECO:0000313" key="3">
    <source>
        <dbReference type="Proteomes" id="UP000076959"/>
    </source>
</evidence>
<feature type="region of interest" description="Disordered" evidence="1">
    <location>
        <begin position="67"/>
        <end position="125"/>
    </location>
</feature>
<comment type="caution">
    <text evidence="2">The sequence shown here is derived from an EMBL/GenBank/DDBJ whole genome shotgun (WGS) entry which is preliminary data.</text>
</comment>
<protein>
    <recommendedName>
        <fullName evidence="4">DUF1800 family protein</fullName>
    </recommendedName>
</protein>
<dbReference type="RefSeq" id="WP_063705065.1">
    <property type="nucleotide sequence ID" value="NZ_LUUB01000081.1"/>
</dbReference>
<dbReference type="STRING" id="1505087.AYJ54_23170"/>
<keyword evidence="3" id="KW-1185">Reference proteome</keyword>
<proteinExistence type="predicted"/>
<dbReference type="AlphaFoldDB" id="A0A176YF45"/>
<evidence type="ECO:0008006" key="4">
    <source>
        <dbReference type="Google" id="ProtNLM"/>
    </source>
</evidence>
<organism evidence="2 3">
    <name type="scientific">Bradyrhizobium centrolobii</name>
    <dbReference type="NCBI Taxonomy" id="1505087"/>
    <lineage>
        <taxon>Bacteria</taxon>
        <taxon>Pseudomonadati</taxon>
        <taxon>Pseudomonadota</taxon>
        <taxon>Alphaproteobacteria</taxon>
        <taxon>Hyphomicrobiales</taxon>
        <taxon>Nitrobacteraceae</taxon>
        <taxon>Bradyrhizobium</taxon>
    </lineage>
</organism>
<feature type="compositionally biased region" description="Low complexity" evidence="1">
    <location>
        <begin position="73"/>
        <end position="115"/>
    </location>
</feature>